<dbReference type="PRINTS" id="PR00385">
    <property type="entry name" value="P450"/>
</dbReference>
<dbReference type="InterPro" id="IPR001128">
    <property type="entry name" value="Cyt_P450"/>
</dbReference>
<dbReference type="InterPro" id="IPR036396">
    <property type="entry name" value="Cyt_P450_sf"/>
</dbReference>
<keyword evidence="2" id="KW-0349">Heme</keyword>
<dbReference type="PANTHER" id="PTHR46696:SF1">
    <property type="entry name" value="CYTOCHROME P450 YJIB-RELATED"/>
    <property type="match status" value="1"/>
</dbReference>
<accession>A0ABN0ZN08</accession>
<evidence type="ECO:0000256" key="2">
    <source>
        <dbReference type="RuleBase" id="RU000461"/>
    </source>
</evidence>
<comment type="caution">
    <text evidence="4">The sequence shown here is derived from an EMBL/GenBank/DDBJ whole genome shotgun (WGS) entry which is preliminary data.</text>
</comment>
<dbReference type="Pfam" id="PF00067">
    <property type="entry name" value="p450"/>
    <property type="match status" value="2"/>
</dbReference>
<evidence type="ECO:0000313" key="4">
    <source>
        <dbReference type="EMBL" id="GAA0452971.1"/>
    </source>
</evidence>
<dbReference type="Gene3D" id="1.10.630.10">
    <property type="entry name" value="Cytochrome P450"/>
    <property type="match status" value="1"/>
</dbReference>
<keyword evidence="5" id="KW-1185">Reference proteome</keyword>
<evidence type="ECO:0000313" key="5">
    <source>
        <dbReference type="Proteomes" id="UP001499895"/>
    </source>
</evidence>
<keyword evidence="2" id="KW-0503">Monooxygenase</keyword>
<reference evidence="4 5" key="1">
    <citation type="journal article" date="2019" name="Int. J. Syst. Evol. Microbiol.">
        <title>The Global Catalogue of Microorganisms (GCM) 10K type strain sequencing project: providing services to taxonomists for standard genome sequencing and annotation.</title>
        <authorList>
            <consortium name="The Broad Institute Genomics Platform"/>
            <consortium name="The Broad Institute Genome Sequencing Center for Infectious Disease"/>
            <person name="Wu L."/>
            <person name="Ma J."/>
        </authorList>
    </citation>
    <scope>NUCLEOTIDE SEQUENCE [LARGE SCALE GENOMIC DNA]</scope>
    <source>
        <strain evidence="4 5">JCM 10649</strain>
    </source>
</reference>
<organism evidence="4 5">
    <name type="scientific">Streptomyces stramineus</name>
    <dbReference type="NCBI Taxonomy" id="173861"/>
    <lineage>
        <taxon>Bacteria</taxon>
        <taxon>Bacillati</taxon>
        <taxon>Actinomycetota</taxon>
        <taxon>Actinomycetes</taxon>
        <taxon>Kitasatosporales</taxon>
        <taxon>Streptomycetaceae</taxon>
        <taxon>Streptomyces</taxon>
    </lineage>
</organism>
<gene>
    <name evidence="4" type="ORF">GCM10009544_14700</name>
</gene>
<feature type="region of interest" description="Disordered" evidence="3">
    <location>
        <begin position="1"/>
        <end position="23"/>
    </location>
</feature>
<keyword evidence="2" id="KW-0408">Iron</keyword>
<evidence type="ECO:0000256" key="1">
    <source>
        <dbReference type="ARBA" id="ARBA00010617"/>
    </source>
</evidence>
<proteinExistence type="inferred from homology"/>
<name>A0ABN0ZN08_9ACTN</name>
<dbReference type="CDD" id="cd11029">
    <property type="entry name" value="CYP107-like"/>
    <property type="match status" value="1"/>
</dbReference>
<sequence>MGESGRMPADRVPVRLSPEGLDQHGENARLRALGAAVEVELPDGVTAWAITRHEELQRLLGDPRVVKGVEHWAARARGEVPDSWPMLSFVTVRAMTATDGDAHRRLRGLVAQGFTARRIEALRPRIAHIVGELLDGLAADAPGPVDLRERFAYPLPIGVICELLGIPDERREELHALSAVMTDTTMAPEGVLKVQRSMYAGLGELIALKRESPGDDLTSDLIAARERGDRLSEEELVGTLLLMFVAGHNTTLNLLTNAVRALLTHPDQLALVRDGARPWSAVTEETLRWDAPVGRFPLRFATEDIEVDGAVIPKGAAILAAYGATGRDEAVHGPDADRFDVTRASSRHLAFGHGPHFCLGAPLARLEAELALPALFDRFPGLALAEPAERLRPLPSIVSNSSGSLPVLLSRG</sequence>
<protein>
    <submittedName>
        <fullName evidence="4">Cytochrome P450</fullName>
    </submittedName>
</protein>
<dbReference type="PROSITE" id="PS00086">
    <property type="entry name" value="CYTOCHROME_P450"/>
    <property type="match status" value="1"/>
</dbReference>
<keyword evidence="2" id="KW-0479">Metal-binding</keyword>
<dbReference type="InterPro" id="IPR002397">
    <property type="entry name" value="Cyt_P450_B"/>
</dbReference>
<dbReference type="SUPFAM" id="SSF48264">
    <property type="entry name" value="Cytochrome P450"/>
    <property type="match status" value="1"/>
</dbReference>
<evidence type="ECO:0000256" key="3">
    <source>
        <dbReference type="SAM" id="MobiDB-lite"/>
    </source>
</evidence>
<dbReference type="RefSeq" id="WP_344087517.1">
    <property type="nucleotide sequence ID" value="NZ_BAAAHB010000010.1"/>
</dbReference>
<dbReference type="PANTHER" id="PTHR46696">
    <property type="entry name" value="P450, PUTATIVE (EUROFUNG)-RELATED"/>
    <property type="match status" value="1"/>
</dbReference>
<keyword evidence="2" id="KW-0560">Oxidoreductase</keyword>
<dbReference type="EMBL" id="BAAAHB010000010">
    <property type="protein sequence ID" value="GAA0452971.1"/>
    <property type="molecule type" value="Genomic_DNA"/>
</dbReference>
<dbReference type="Proteomes" id="UP001499895">
    <property type="component" value="Unassembled WGS sequence"/>
</dbReference>
<comment type="similarity">
    <text evidence="1 2">Belongs to the cytochrome P450 family.</text>
</comment>
<dbReference type="PRINTS" id="PR00359">
    <property type="entry name" value="BP450"/>
</dbReference>
<dbReference type="InterPro" id="IPR017972">
    <property type="entry name" value="Cyt_P450_CS"/>
</dbReference>